<dbReference type="RefSeq" id="XP_002184742.1">
    <property type="nucleotide sequence ID" value="XM_002184706.1"/>
</dbReference>
<feature type="compositionally biased region" description="Basic and acidic residues" evidence="1">
    <location>
        <begin position="457"/>
        <end position="471"/>
    </location>
</feature>
<dbReference type="PaxDb" id="2850-Phatr49872"/>
<name>B7GC52_PHATC</name>
<feature type="compositionally biased region" description="Basic and acidic residues" evidence="1">
    <location>
        <begin position="397"/>
        <end position="407"/>
    </location>
</feature>
<dbReference type="EMBL" id="CM000627">
    <property type="protein sequence ID" value="EEC43801.1"/>
    <property type="molecule type" value="Genomic_DNA"/>
</dbReference>
<sequence length="545" mass="59429">MSGMRSTRRYNSRQSSSSPRGVLWFGSSTIPVAVVLTLVGIVILPAFQHPHGCCTVDAFASYLLSTTGCRTDLDTTEVIMNQLVVAAGEEETANNEVVDGEEPIPSFHVVVADHTVAADGSLTIATPVSSSHHPILLSLQIVPTPPLSPQSTHVKDYQFVVQTTEGCRFVHGGCDDERRIAGRGSETVQLAIPPPTTESVRGADVCTVWGGWAAGHHAVRLTPAVVIRLHANEHNHPGDAHVAEPTWFEVGTEQGCTDGGTLVDAVGMGSRLVVEDTDDRYGKLGVKTEVDAVPAELSLYWSPRPGGDASVNESTIDTLVLETSPGATFTDGACGGKRTVITKEMLSNTAAWPQLTIHTERTVSVYGVYALTGPDHVDKLYRMDTLTLEWSPPSTDYRARKEAGEKSRNRRNSSRNTHRSPKLPRGTPVDPQRAIDAAARRDASDIQAQVARHNAGHRKEEGVHPGEGKSREGRRRFSRRMTGEALRREPQLSRPYPPRNLRHRPFPVVEGTEYCLAMAFFVAAHVFVIQFCLICSQRPKGRRVL</sequence>
<protein>
    <submittedName>
        <fullName evidence="3">Uncharacterized protein</fullName>
    </submittedName>
</protein>
<evidence type="ECO:0000256" key="2">
    <source>
        <dbReference type="SAM" id="Phobius"/>
    </source>
</evidence>
<feature type="region of interest" description="Disordered" evidence="1">
    <location>
        <begin position="391"/>
        <end position="499"/>
    </location>
</feature>
<keyword evidence="4" id="KW-1185">Reference proteome</keyword>
<accession>B7GC52</accession>
<feature type="transmembrane region" description="Helical" evidence="2">
    <location>
        <begin position="516"/>
        <end position="535"/>
    </location>
</feature>
<evidence type="ECO:0000313" key="3">
    <source>
        <dbReference type="EMBL" id="EEC43801.1"/>
    </source>
</evidence>
<evidence type="ECO:0000256" key="1">
    <source>
        <dbReference type="SAM" id="MobiDB-lite"/>
    </source>
</evidence>
<keyword evidence="2" id="KW-1133">Transmembrane helix</keyword>
<reference evidence="3 4" key="1">
    <citation type="journal article" date="2008" name="Nature">
        <title>The Phaeodactylum genome reveals the evolutionary history of diatom genomes.</title>
        <authorList>
            <person name="Bowler C."/>
            <person name="Allen A.E."/>
            <person name="Badger J.H."/>
            <person name="Grimwood J."/>
            <person name="Jabbari K."/>
            <person name="Kuo A."/>
            <person name="Maheswari U."/>
            <person name="Martens C."/>
            <person name="Maumus F."/>
            <person name="Otillar R.P."/>
            <person name="Rayko E."/>
            <person name="Salamov A."/>
            <person name="Vandepoele K."/>
            <person name="Beszteri B."/>
            <person name="Gruber A."/>
            <person name="Heijde M."/>
            <person name="Katinka M."/>
            <person name="Mock T."/>
            <person name="Valentin K."/>
            <person name="Verret F."/>
            <person name="Berges J.A."/>
            <person name="Brownlee C."/>
            <person name="Cadoret J.P."/>
            <person name="Chiovitti A."/>
            <person name="Choi C.J."/>
            <person name="Coesel S."/>
            <person name="De Martino A."/>
            <person name="Detter J.C."/>
            <person name="Durkin C."/>
            <person name="Falciatore A."/>
            <person name="Fournet J."/>
            <person name="Haruta M."/>
            <person name="Huysman M.J."/>
            <person name="Jenkins B.D."/>
            <person name="Jiroutova K."/>
            <person name="Jorgensen R.E."/>
            <person name="Joubert Y."/>
            <person name="Kaplan A."/>
            <person name="Kroger N."/>
            <person name="Kroth P.G."/>
            <person name="La Roche J."/>
            <person name="Lindquist E."/>
            <person name="Lommer M."/>
            <person name="Martin-Jezequel V."/>
            <person name="Lopez P.J."/>
            <person name="Lucas S."/>
            <person name="Mangogna M."/>
            <person name="McGinnis K."/>
            <person name="Medlin L.K."/>
            <person name="Montsant A."/>
            <person name="Oudot-Le Secq M.P."/>
            <person name="Napoli C."/>
            <person name="Obornik M."/>
            <person name="Parker M.S."/>
            <person name="Petit J.L."/>
            <person name="Porcel B.M."/>
            <person name="Poulsen N."/>
            <person name="Robison M."/>
            <person name="Rychlewski L."/>
            <person name="Rynearson T.A."/>
            <person name="Schmutz J."/>
            <person name="Shapiro H."/>
            <person name="Siaut M."/>
            <person name="Stanley M."/>
            <person name="Sussman M.R."/>
            <person name="Taylor A.R."/>
            <person name="Vardi A."/>
            <person name="von Dassow P."/>
            <person name="Vyverman W."/>
            <person name="Willis A."/>
            <person name="Wyrwicz L.S."/>
            <person name="Rokhsar D.S."/>
            <person name="Weissenbach J."/>
            <person name="Armbrust E.V."/>
            <person name="Green B.R."/>
            <person name="Van de Peer Y."/>
            <person name="Grigoriev I.V."/>
        </authorList>
    </citation>
    <scope>NUCLEOTIDE SEQUENCE [LARGE SCALE GENOMIC DNA]</scope>
    <source>
        <strain evidence="3 4">CCAP 1055/1</strain>
    </source>
</reference>
<feature type="compositionally biased region" description="Basic and acidic residues" evidence="1">
    <location>
        <begin position="481"/>
        <end position="491"/>
    </location>
</feature>
<reference evidence="4" key="2">
    <citation type="submission" date="2008-08" db="EMBL/GenBank/DDBJ databases">
        <authorList>
            <consortium name="Diatom Consortium"/>
            <person name="Grigoriev I."/>
            <person name="Grimwood J."/>
            <person name="Kuo A."/>
            <person name="Otillar R.P."/>
            <person name="Salamov A."/>
            <person name="Detter J.C."/>
            <person name="Lindquist E."/>
            <person name="Shapiro H."/>
            <person name="Lucas S."/>
            <person name="Glavina del Rio T."/>
            <person name="Pitluck S."/>
            <person name="Rokhsar D."/>
            <person name="Bowler C."/>
        </authorList>
    </citation>
    <scope>GENOME REANNOTATION</scope>
    <source>
        <strain evidence="4">CCAP 1055/1</strain>
    </source>
</reference>
<dbReference type="AlphaFoldDB" id="B7GC52"/>
<feature type="compositionally biased region" description="Basic residues" evidence="1">
    <location>
        <begin position="408"/>
        <end position="422"/>
    </location>
</feature>
<feature type="compositionally biased region" description="Basic residues" evidence="1">
    <location>
        <begin position="1"/>
        <end position="11"/>
    </location>
</feature>
<dbReference type="HOGENOM" id="CLU_500110_0_0_1"/>
<keyword evidence="2" id="KW-0812">Transmembrane</keyword>
<feature type="transmembrane region" description="Helical" evidence="2">
    <location>
        <begin position="21"/>
        <end position="47"/>
    </location>
</feature>
<dbReference type="KEGG" id="pti:PHATRDRAFT_49872"/>
<evidence type="ECO:0000313" key="4">
    <source>
        <dbReference type="Proteomes" id="UP000000759"/>
    </source>
</evidence>
<gene>
    <name evidence="3" type="ORF">PHATRDRAFT_49872</name>
</gene>
<dbReference type="Proteomes" id="UP000000759">
    <property type="component" value="Chromosome 25"/>
</dbReference>
<dbReference type="GeneID" id="7198504"/>
<keyword evidence="2" id="KW-0472">Membrane</keyword>
<organism evidence="3 4">
    <name type="scientific">Phaeodactylum tricornutum (strain CCAP 1055/1)</name>
    <dbReference type="NCBI Taxonomy" id="556484"/>
    <lineage>
        <taxon>Eukaryota</taxon>
        <taxon>Sar</taxon>
        <taxon>Stramenopiles</taxon>
        <taxon>Ochrophyta</taxon>
        <taxon>Bacillariophyta</taxon>
        <taxon>Bacillariophyceae</taxon>
        <taxon>Bacillariophycidae</taxon>
        <taxon>Naviculales</taxon>
        <taxon>Phaeodactylaceae</taxon>
        <taxon>Phaeodactylum</taxon>
    </lineage>
</organism>
<feature type="region of interest" description="Disordered" evidence="1">
    <location>
        <begin position="1"/>
        <end position="20"/>
    </location>
</feature>
<proteinExistence type="predicted"/>
<dbReference type="InParanoid" id="B7GC52"/>